<sequence length="107" mass="12469">MTDFNRFPFNNFTYYLTLFSKFFSSFHHCTCSLSVSRLYLALGEIYHPFRAAFPNNSTLRNVLNNIPRLVYTGFSPSMIPYPKGFSPTRNVKNVSSNYNSTWKPGRF</sequence>
<evidence type="ECO:0000313" key="2">
    <source>
        <dbReference type="Proteomes" id="UP000266673"/>
    </source>
</evidence>
<accession>A0A397TSD0</accession>
<dbReference type="PANTHER" id="PTHR47188">
    <property type="entry name" value="PROTEIN TAR1"/>
    <property type="match status" value="1"/>
</dbReference>
<evidence type="ECO:0000313" key="1">
    <source>
        <dbReference type="EMBL" id="RIA99826.1"/>
    </source>
</evidence>
<protein>
    <submittedName>
        <fullName evidence="1">Uncharacterized protein</fullName>
    </submittedName>
</protein>
<dbReference type="STRING" id="44941.A0A397TSD0"/>
<dbReference type="InterPro" id="IPR044792">
    <property type="entry name" value="TAR1"/>
</dbReference>
<dbReference type="EMBL" id="QKWP01007098">
    <property type="protein sequence ID" value="RIA99826.1"/>
    <property type="molecule type" value="Genomic_DNA"/>
</dbReference>
<dbReference type="AlphaFoldDB" id="A0A397TSD0"/>
<reference evidence="1 2" key="1">
    <citation type="submission" date="2018-06" db="EMBL/GenBank/DDBJ databases">
        <title>Comparative genomics reveals the genomic features of Rhizophagus irregularis, R. cerebriforme, R. diaphanum and Gigaspora rosea, and their symbiotic lifestyle signature.</title>
        <authorList>
            <person name="Morin E."/>
            <person name="San Clemente H."/>
            <person name="Chen E.C.H."/>
            <person name="De La Providencia I."/>
            <person name="Hainaut M."/>
            <person name="Kuo A."/>
            <person name="Kohler A."/>
            <person name="Murat C."/>
            <person name="Tang N."/>
            <person name="Roy S."/>
            <person name="Loubradou J."/>
            <person name="Henrissat B."/>
            <person name="Grigoriev I.V."/>
            <person name="Corradi N."/>
            <person name="Roux C."/>
            <person name="Martin F.M."/>
        </authorList>
    </citation>
    <scope>NUCLEOTIDE SEQUENCE [LARGE SCALE GENOMIC DNA]</scope>
    <source>
        <strain evidence="1 2">DAOM 194757</strain>
    </source>
</reference>
<organism evidence="1 2">
    <name type="scientific">Gigaspora rosea</name>
    <dbReference type="NCBI Taxonomy" id="44941"/>
    <lineage>
        <taxon>Eukaryota</taxon>
        <taxon>Fungi</taxon>
        <taxon>Fungi incertae sedis</taxon>
        <taxon>Mucoromycota</taxon>
        <taxon>Glomeromycotina</taxon>
        <taxon>Glomeromycetes</taxon>
        <taxon>Diversisporales</taxon>
        <taxon>Gigasporaceae</taxon>
        <taxon>Gigaspora</taxon>
    </lineage>
</organism>
<dbReference type="OrthoDB" id="2435581at2759"/>
<proteinExistence type="predicted"/>
<keyword evidence="2" id="KW-1185">Reference proteome</keyword>
<comment type="caution">
    <text evidence="1">The sequence shown here is derived from an EMBL/GenBank/DDBJ whole genome shotgun (WGS) entry which is preliminary data.</text>
</comment>
<dbReference type="Proteomes" id="UP000266673">
    <property type="component" value="Unassembled WGS sequence"/>
</dbReference>
<dbReference type="PANTHER" id="PTHR47188:SF1">
    <property type="entry name" value="PROTEIN TAR1"/>
    <property type="match status" value="1"/>
</dbReference>
<dbReference type="GO" id="GO:0043457">
    <property type="term" value="P:regulation of cellular respiration"/>
    <property type="evidence" value="ECO:0007669"/>
    <property type="project" value="InterPro"/>
</dbReference>
<name>A0A397TSD0_9GLOM</name>
<gene>
    <name evidence="1" type="ORF">C2G38_1995017</name>
</gene>